<accession>A0A6G1L9E4</accession>
<gene>
    <name evidence="3" type="ORF">EJ03DRAFT_99714</name>
</gene>
<feature type="compositionally biased region" description="Gly residues" evidence="1">
    <location>
        <begin position="252"/>
        <end position="264"/>
    </location>
</feature>
<dbReference type="PANTHER" id="PTHR38123">
    <property type="entry name" value="CELL WALL SERINE-THREONINE-RICH GALACTOMANNOPROTEIN MP1 (AFU_ORTHOLOGUE AFUA_4G03240)"/>
    <property type="match status" value="1"/>
</dbReference>
<dbReference type="PANTHER" id="PTHR38123:SF1">
    <property type="entry name" value="HYDROPHOBIC SURFACE BINDING PROTEIN"/>
    <property type="match status" value="1"/>
</dbReference>
<feature type="region of interest" description="Disordered" evidence="1">
    <location>
        <begin position="193"/>
        <end position="360"/>
    </location>
</feature>
<dbReference type="Pfam" id="PF12296">
    <property type="entry name" value="HsbA"/>
    <property type="match status" value="1"/>
</dbReference>
<proteinExistence type="predicted"/>
<dbReference type="Proteomes" id="UP000799436">
    <property type="component" value="Unassembled WGS sequence"/>
</dbReference>
<sequence length="360" mass="38152">MKGFGVVLPLLASSLVAANPIEQRQQAATAQSVQQDVHGIDLGVYNLRKDLRNYQGGALSETPIGVDLVGIHDANRKSHANINDRTESFSQAESNAIVKYLQQTIAKDMPASVAELMAEKPLFQSSGQDALLVASLKSLQYDHDTLSAAIGKLLTGNQEDAYNMALSIHNAIQHGIDHFGNVDAGVAKDDLRKRDAQPGSGWDQAHHGSAAQAEAWTHGNRGGSPAVTRSQTNWRSAPTPSQVNWGPNGNSGSWGGRGRGGSGWGEERGGDRHHGKRDASWAAAAAEAGARGGNGRNQAGAWSDAQHSSTHPQPTPSQANWATPTPSQAQWGRPASAWAGNYNKHGGHGDVDGGESRERW</sequence>
<protein>
    <submittedName>
        <fullName evidence="3">Uncharacterized protein</fullName>
    </submittedName>
</protein>
<feature type="compositionally biased region" description="Polar residues" evidence="1">
    <location>
        <begin position="305"/>
        <end position="330"/>
    </location>
</feature>
<dbReference type="InterPro" id="IPR021054">
    <property type="entry name" value="Cell_wall_mannoprotein_1"/>
</dbReference>
<name>A0A6G1L9E4_9PEZI</name>
<evidence type="ECO:0000313" key="4">
    <source>
        <dbReference type="Proteomes" id="UP000799436"/>
    </source>
</evidence>
<dbReference type="EMBL" id="ML995836">
    <property type="protein sequence ID" value="KAF2769189.1"/>
    <property type="molecule type" value="Genomic_DNA"/>
</dbReference>
<evidence type="ECO:0000256" key="2">
    <source>
        <dbReference type="SAM" id="SignalP"/>
    </source>
</evidence>
<keyword evidence="2" id="KW-0732">Signal</keyword>
<evidence type="ECO:0000313" key="3">
    <source>
        <dbReference type="EMBL" id="KAF2769189.1"/>
    </source>
</evidence>
<feature type="compositionally biased region" description="Basic and acidic residues" evidence="1">
    <location>
        <begin position="347"/>
        <end position="360"/>
    </location>
</feature>
<reference evidence="3" key="1">
    <citation type="journal article" date="2020" name="Stud. Mycol.">
        <title>101 Dothideomycetes genomes: a test case for predicting lifestyles and emergence of pathogens.</title>
        <authorList>
            <person name="Haridas S."/>
            <person name="Albert R."/>
            <person name="Binder M."/>
            <person name="Bloem J."/>
            <person name="Labutti K."/>
            <person name="Salamov A."/>
            <person name="Andreopoulos B."/>
            <person name="Baker S."/>
            <person name="Barry K."/>
            <person name="Bills G."/>
            <person name="Bluhm B."/>
            <person name="Cannon C."/>
            <person name="Castanera R."/>
            <person name="Culley D."/>
            <person name="Daum C."/>
            <person name="Ezra D."/>
            <person name="Gonzalez J."/>
            <person name="Henrissat B."/>
            <person name="Kuo A."/>
            <person name="Liang C."/>
            <person name="Lipzen A."/>
            <person name="Lutzoni F."/>
            <person name="Magnuson J."/>
            <person name="Mondo S."/>
            <person name="Nolan M."/>
            <person name="Ohm R."/>
            <person name="Pangilinan J."/>
            <person name="Park H.-J."/>
            <person name="Ramirez L."/>
            <person name="Alfaro M."/>
            <person name="Sun H."/>
            <person name="Tritt A."/>
            <person name="Yoshinaga Y."/>
            <person name="Zwiers L.-H."/>
            <person name="Turgeon B."/>
            <person name="Goodwin S."/>
            <person name="Spatafora J."/>
            <person name="Crous P."/>
            <person name="Grigoriev I."/>
        </authorList>
    </citation>
    <scope>NUCLEOTIDE SEQUENCE</scope>
    <source>
        <strain evidence="3">CBS 116005</strain>
    </source>
</reference>
<dbReference type="OrthoDB" id="2422134at2759"/>
<organism evidence="3 4">
    <name type="scientific">Teratosphaeria nubilosa</name>
    <dbReference type="NCBI Taxonomy" id="161662"/>
    <lineage>
        <taxon>Eukaryota</taxon>
        <taxon>Fungi</taxon>
        <taxon>Dikarya</taxon>
        <taxon>Ascomycota</taxon>
        <taxon>Pezizomycotina</taxon>
        <taxon>Dothideomycetes</taxon>
        <taxon>Dothideomycetidae</taxon>
        <taxon>Mycosphaerellales</taxon>
        <taxon>Teratosphaeriaceae</taxon>
        <taxon>Teratosphaeria</taxon>
    </lineage>
</organism>
<dbReference type="Gene3D" id="1.20.1280.140">
    <property type="match status" value="1"/>
</dbReference>
<keyword evidence="4" id="KW-1185">Reference proteome</keyword>
<feature type="compositionally biased region" description="Polar residues" evidence="1">
    <location>
        <begin position="227"/>
        <end position="243"/>
    </location>
</feature>
<dbReference type="GO" id="GO:0005576">
    <property type="term" value="C:extracellular region"/>
    <property type="evidence" value="ECO:0007669"/>
    <property type="project" value="TreeGrafter"/>
</dbReference>
<feature type="signal peptide" evidence="2">
    <location>
        <begin position="1"/>
        <end position="18"/>
    </location>
</feature>
<evidence type="ECO:0000256" key="1">
    <source>
        <dbReference type="SAM" id="MobiDB-lite"/>
    </source>
</evidence>
<feature type="chain" id="PRO_5026046720" evidence="2">
    <location>
        <begin position="19"/>
        <end position="360"/>
    </location>
</feature>
<dbReference type="AlphaFoldDB" id="A0A6G1L9E4"/>